<organism evidence="2 3">
    <name type="scientific">Nocardioides panaciterrulae</name>
    <dbReference type="NCBI Taxonomy" id="661492"/>
    <lineage>
        <taxon>Bacteria</taxon>
        <taxon>Bacillati</taxon>
        <taxon>Actinomycetota</taxon>
        <taxon>Actinomycetes</taxon>
        <taxon>Propionibacteriales</taxon>
        <taxon>Nocardioidaceae</taxon>
        <taxon>Nocardioides</taxon>
    </lineage>
</organism>
<dbReference type="Pfam" id="PF00583">
    <property type="entry name" value="Acetyltransf_1"/>
    <property type="match status" value="1"/>
</dbReference>
<gene>
    <name evidence="2" type="ORF">BJZ21_002834</name>
</gene>
<evidence type="ECO:0000259" key="1">
    <source>
        <dbReference type="PROSITE" id="PS51186"/>
    </source>
</evidence>
<feature type="domain" description="N-acetyltransferase" evidence="1">
    <location>
        <begin position="157"/>
        <end position="306"/>
    </location>
</feature>
<sequence length="306" mass="32793">MLRYVSDLVTVRRMTDEDDLATVNAGNPMAWQAVWWQDLSATMDIRWFIGLVDGVPAGFAAVCPLPVAAGGNGAAIVHVLPDNRRRGLGSALRGVVENVARGQRPGLTYSYVEGEADSEAAVRAWSLPVVGHHHESVLDLAAVDQAHYRATAIVPGVEIAELALGDSDDAAWRALHEFVQARLREAPDSTDGGGDLPYESFRDMVDEPWMLLTARDGAVLVGVTQVMRRPGDPSAMNTFFTGVSAAARGRGIATALKTRQALLMADRGVARVFTQNMEGNEAILAANRTLGFVRASGYVDVAQELA</sequence>
<dbReference type="Gene3D" id="3.40.630.30">
    <property type="match status" value="1"/>
</dbReference>
<keyword evidence="2" id="KW-0808">Transferase</keyword>
<reference evidence="2 3" key="1">
    <citation type="submission" date="2020-07" db="EMBL/GenBank/DDBJ databases">
        <title>Sequencing the genomes of 1000 actinobacteria strains.</title>
        <authorList>
            <person name="Klenk H.-P."/>
        </authorList>
    </citation>
    <scope>NUCLEOTIDE SEQUENCE [LARGE SCALE GENOMIC DNA]</scope>
    <source>
        <strain evidence="2 3">DSM 21350</strain>
    </source>
</reference>
<evidence type="ECO:0000313" key="2">
    <source>
        <dbReference type="EMBL" id="NYD42751.1"/>
    </source>
</evidence>
<dbReference type="GO" id="GO:0016747">
    <property type="term" value="F:acyltransferase activity, transferring groups other than amino-acyl groups"/>
    <property type="evidence" value="ECO:0007669"/>
    <property type="project" value="InterPro"/>
</dbReference>
<dbReference type="SUPFAM" id="SSF55729">
    <property type="entry name" value="Acyl-CoA N-acyltransferases (Nat)"/>
    <property type="match status" value="2"/>
</dbReference>
<dbReference type="PROSITE" id="PS51186">
    <property type="entry name" value="GNAT"/>
    <property type="match status" value="2"/>
</dbReference>
<feature type="domain" description="N-acetyltransferase" evidence="1">
    <location>
        <begin position="9"/>
        <end position="155"/>
    </location>
</feature>
<comment type="caution">
    <text evidence="2">The sequence shown here is derived from an EMBL/GenBank/DDBJ whole genome shotgun (WGS) entry which is preliminary data.</text>
</comment>
<dbReference type="Proteomes" id="UP000535511">
    <property type="component" value="Unassembled WGS sequence"/>
</dbReference>
<dbReference type="AlphaFoldDB" id="A0A7Y9E8E5"/>
<dbReference type="InterPro" id="IPR000182">
    <property type="entry name" value="GNAT_dom"/>
</dbReference>
<accession>A0A7Y9E8E5</accession>
<protein>
    <submittedName>
        <fullName evidence="2">GNAT superfamily N-acetyltransferase</fullName>
    </submittedName>
</protein>
<keyword evidence="3" id="KW-1185">Reference proteome</keyword>
<name>A0A7Y9E8E5_9ACTN</name>
<evidence type="ECO:0000313" key="3">
    <source>
        <dbReference type="Proteomes" id="UP000535511"/>
    </source>
</evidence>
<dbReference type="InterPro" id="IPR016181">
    <property type="entry name" value="Acyl_CoA_acyltransferase"/>
</dbReference>
<dbReference type="RefSeq" id="WP_179664346.1">
    <property type="nucleotide sequence ID" value="NZ_JACCBG010000001.1"/>
</dbReference>
<proteinExistence type="predicted"/>
<dbReference type="EMBL" id="JACCBG010000001">
    <property type="protein sequence ID" value="NYD42751.1"/>
    <property type="molecule type" value="Genomic_DNA"/>
</dbReference>
<dbReference type="CDD" id="cd04301">
    <property type="entry name" value="NAT_SF"/>
    <property type="match status" value="1"/>
</dbReference>